<reference evidence="2" key="1">
    <citation type="submission" date="2020-12" db="EMBL/GenBank/DDBJ databases">
        <title>Geomonas sp. Red875, isolated from river sediment.</title>
        <authorList>
            <person name="Xu Z."/>
            <person name="Zhang Z."/>
            <person name="Masuda Y."/>
            <person name="Itoh H."/>
            <person name="Senoo K."/>
        </authorList>
    </citation>
    <scope>NUCLEOTIDE SEQUENCE</scope>
    <source>
        <strain evidence="2">Red875</strain>
    </source>
</reference>
<dbReference type="Pfam" id="PF04389">
    <property type="entry name" value="Peptidase_M28"/>
    <property type="match status" value="1"/>
</dbReference>
<proteinExistence type="predicted"/>
<keyword evidence="3" id="KW-1185">Reference proteome</keyword>
<dbReference type="RefSeq" id="WP_199384091.1">
    <property type="nucleotide sequence ID" value="NZ_JAEMHM010000008.1"/>
</dbReference>
<dbReference type="AlphaFoldDB" id="A0A8J7JDI3"/>
<evidence type="ECO:0000313" key="2">
    <source>
        <dbReference type="EMBL" id="MBJ6725198.1"/>
    </source>
</evidence>
<dbReference type="Gene3D" id="3.40.630.10">
    <property type="entry name" value="Zn peptidases"/>
    <property type="match status" value="1"/>
</dbReference>
<dbReference type="GO" id="GO:0006508">
    <property type="term" value="P:proteolysis"/>
    <property type="evidence" value="ECO:0007669"/>
    <property type="project" value="InterPro"/>
</dbReference>
<dbReference type="GO" id="GO:0008235">
    <property type="term" value="F:metalloexopeptidase activity"/>
    <property type="evidence" value="ECO:0007669"/>
    <property type="project" value="InterPro"/>
</dbReference>
<protein>
    <submittedName>
        <fullName evidence="2">M20/M25/M40 family metallo-hydrolase</fullName>
    </submittedName>
</protein>
<sequence>MLIMPGKSYQGTLPPLTPEESLLRDRLHRHVAVLAGEIGARNIADYGNLRQAAQYVATQLKETGLPVRELPYRVGTTIVVNIEAELKGQSRGDEIVVIGAHYDTVPGCPGANDNGSGIAALLELARLLHAAQPARTVRLVAFANEEPPYFQTETMGSLVYARALQQRGEKVVAMLSLETIGCYSDAPKSQQYPAPLNLFYPDTGNFIGFVSHLGSVSLLREVIGTFRRTTRFPSEGAATPERIPGVSWSDHWAFWQAGYPAVMVTDTAPFRYPDYHEPTDTPEKLDYDRMARVVMGIERVVEKLAGK</sequence>
<dbReference type="InterPro" id="IPR007484">
    <property type="entry name" value="Peptidase_M28"/>
</dbReference>
<evidence type="ECO:0000313" key="3">
    <source>
        <dbReference type="Proteomes" id="UP000636888"/>
    </source>
</evidence>
<dbReference type="PANTHER" id="PTHR12147">
    <property type="entry name" value="METALLOPEPTIDASE M28 FAMILY MEMBER"/>
    <property type="match status" value="1"/>
</dbReference>
<dbReference type="EMBL" id="JAEMHM010000008">
    <property type="protein sequence ID" value="MBJ6725198.1"/>
    <property type="molecule type" value="Genomic_DNA"/>
</dbReference>
<comment type="caution">
    <text evidence="2">The sequence shown here is derived from an EMBL/GenBank/DDBJ whole genome shotgun (WGS) entry which is preliminary data.</text>
</comment>
<dbReference type="Proteomes" id="UP000636888">
    <property type="component" value="Unassembled WGS sequence"/>
</dbReference>
<dbReference type="PANTHER" id="PTHR12147:SF26">
    <property type="entry name" value="PEPTIDASE M28 DOMAIN-CONTAINING PROTEIN"/>
    <property type="match status" value="1"/>
</dbReference>
<dbReference type="InterPro" id="IPR045175">
    <property type="entry name" value="M28_fam"/>
</dbReference>
<name>A0A8J7JDI3_9BACT</name>
<organism evidence="2 3">
    <name type="scientific">Geomesophilobacter sediminis</name>
    <dbReference type="NCBI Taxonomy" id="2798584"/>
    <lineage>
        <taxon>Bacteria</taxon>
        <taxon>Pseudomonadati</taxon>
        <taxon>Thermodesulfobacteriota</taxon>
        <taxon>Desulfuromonadia</taxon>
        <taxon>Geobacterales</taxon>
        <taxon>Geobacteraceae</taxon>
        <taxon>Geomesophilobacter</taxon>
    </lineage>
</organism>
<evidence type="ECO:0000259" key="1">
    <source>
        <dbReference type="Pfam" id="PF04389"/>
    </source>
</evidence>
<dbReference type="SUPFAM" id="SSF53187">
    <property type="entry name" value="Zn-dependent exopeptidases"/>
    <property type="match status" value="1"/>
</dbReference>
<gene>
    <name evidence="2" type="ORF">JFN93_10800</name>
</gene>
<feature type="domain" description="Peptidase M28" evidence="1">
    <location>
        <begin position="81"/>
        <end position="295"/>
    </location>
</feature>
<accession>A0A8J7JDI3</accession>